<evidence type="ECO:0000259" key="1">
    <source>
        <dbReference type="PROSITE" id="PS51186"/>
    </source>
</evidence>
<reference evidence="2" key="1">
    <citation type="journal article" date="2020" name="mSystems">
        <title>Genome- and Community-Level Interaction Insights into Carbon Utilization and Element Cycling Functions of Hydrothermarchaeota in Hydrothermal Sediment.</title>
        <authorList>
            <person name="Zhou Z."/>
            <person name="Liu Y."/>
            <person name="Xu W."/>
            <person name="Pan J."/>
            <person name="Luo Z.H."/>
            <person name="Li M."/>
        </authorList>
    </citation>
    <scope>NUCLEOTIDE SEQUENCE [LARGE SCALE GENOMIC DNA]</scope>
    <source>
        <strain evidence="2">SpSt-289</strain>
    </source>
</reference>
<feature type="domain" description="N-acetyltransferase" evidence="1">
    <location>
        <begin position="5"/>
        <end position="175"/>
    </location>
</feature>
<dbReference type="EMBL" id="DSMG01000194">
    <property type="protein sequence ID" value="HDX33504.1"/>
    <property type="molecule type" value="Genomic_DNA"/>
</dbReference>
<evidence type="ECO:0000313" key="2">
    <source>
        <dbReference type="EMBL" id="HDX33504.1"/>
    </source>
</evidence>
<organism evidence="2">
    <name type="scientific">Caldilinea aerophila</name>
    <dbReference type="NCBI Taxonomy" id="133453"/>
    <lineage>
        <taxon>Bacteria</taxon>
        <taxon>Bacillati</taxon>
        <taxon>Chloroflexota</taxon>
        <taxon>Caldilineae</taxon>
        <taxon>Caldilineales</taxon>
        <taxon>Caldilineaceae</taxon>
        <taxon>Caldilinea</taxon>
    </lineage>
</organism>
<dbReference type="CDD" id="cd04301">
    <property type="entry name" value="NAT_SF"/>
    <property type="match status" value="1"/>
</dbReference>
<proteinExistence type="predicted"/>
<dbReference type="InterPro" id="IPR000182">
    <property type="entry name" value="GNAT_dom"/>
</dbReference>
<dbReference type="PROSITE" id="PS51186">
    <property type="entry name" value="GNAT"/>
    <property type="match status" value="1"/>
</dbReference>
<dbReference type="SUPFAM" id="SSF55729">
    <property type="entry name" value="Acyl-CoA N-acyltransferases (Nat)"/>
    <property type="match status" value="1"/>
</dbReference>
<dbReference type="InterPro" id="IPR016181">
    <property type="entry name" value="Acyl_CoA_acyltransferase"/>
</dbReference>
<sequence length="177" mass="19694">MTELITLMPLDPTLHAEALQAVYAVTPSYWRLYRRNGPPPDHARQELAAVQETPGRSLLGILRRIDRNDPSAGAELIGALDLRLHWPEEGTAYIGTLIVAEPLQRQGIGSQAWALLRPWLAATANIRTVRVGVEQFNIPCLKFWEAQGFALTGESSRVRVGDRFVRVLYMARSIAAP</sequence>
<accession>A0A7C1JFU7</accession>
<dbReference type="Pfam" id="PF00583">
    <property type="entry name" value="Acetyltransf_1"/>
    <property type="match status" value="1"/>
</dbReference>
<gene>
    <name evidence="2" type="ORF">ENQ20_18770</name>
</gene>
<comment type="caution">
    <text evidence="2">The sequence shown here is derived from an EMBL/GenBank/DDBJ whole genome shotgun (WGS) entry which is preliminary data.</text>
</comment>
<protein>
    <submittedName>
        <fullName evidence="2">N-acetyltransferase</fullName>
    </submittedName>
</protein>
<name>A0A7C1JFU7_9CHLR</name>
<dbReference type="AlphaFoldDB" id="A0A7C1JFU7"/>
<dbReference type="Gene3D" id="3.40.630.30">
    <property type="match status" value="1"/>
</dbReference>
<dbReference type="GO" id="GO:0016747">
    <property type="term" value="F:acyltransferase activity, transferring groups other than amino-acyl groups"/>
    <property type="evidence" value="ECO:0007669"/>
    <property type="project" value="InterPro"/>
</dbReference>
<keyword evidence="2" id="KW-0808">Transferase</keyword>